<dbReference type="EMBL" id="FXTB01000005">
    <property type="protein sequence ID" value="SMO69228.1"/>
    <property type="molecule type" value="Genomic_DNA"/>
</dbReference>
<dbReference type="OrthoDB" id="1522549at2"/>
<dbReference type="SUPFAM" id="SSF48452">
    <property type="entry name" value="TPR-like"/>
    <property type="match status" value="1"/>
</dbReference>
<feature type="coiled-coil region" evidence="1">
    <location>
        <begin position="921"/>
        <end position="953"/>
    </location>
</feature>
<keyword evidence="1" id="KW-0175">Coiled coil</keyword>
<accession>A0A521DCA7</accession>
<gene>
    <name evidence="3" type="ORF">SAMN06265379_10545</name>
</gene>
<name>A0A521DCA7_SACCC</name>
<dbReference type="InterPro" id="IPR011990">
    <property type="entry name" value="TPR-like_helical_dom_sf"/>
</dbReference>
<evidence type="ECO:0000256" key="2">
    <source>
        <dbReference type="SAM" id="MobiDB-lite"/>
    </source>
</evidence>
<dbReference type="AlphaFoldDB" id="A0A521DCA7"/>
<reference evidence="3 4" key="1">
    <citation type="submission" date="2017-05" db="EMBL/GenBank/DDBJ databases">
        <authorList>
            <person name="Varghese N."/>
            <person name="Submissions S."/>
        </authorList>
    </citation>
    <scope>NUCLEOTIDE SEQUENCE [LARGE SCALE GENOMIC DNA]</scope>
    <source>
        <strain evidence="3 4">DSM 27040</strain>
    </source>
</reference>
<organism evidence="3 4">
    <name type="scientific">Saccharicrinis carchari</name>
    <dbReference type="NCBI Taxonomy" id="1168039"/>
    <lineage>
        <taxon>Bacteria</taxon>
        <taxon>Pseudomonadati</taxon>
        <taxon>Bacteroidota</taxon>
        <taxon>Bacteroidia</taxon>
        <taxon>Marinilabiliales</taxon>
        <taxon>Marinilabiliaceae</taxon>
        <taxon>Saccharicrinis</taxon>
    </lineage>
</organism>
<feature type="region of interest" description="Disordered" evidence="2">
    <location>
        <begin position="956"/>
        <end position="983"/>
    </location>
</feature>
<evidence type="ECO:0000313" key="3">
    <source>
        <dbReference type="EMBL" id="SMO69228.1"/>
    </source>
</evidence>
<evidence type="ECO:0000313" key="4">
    <source>
        <dbReference type="Proteomes" id="UP000319040"/>
    </source>
</evidence>
<keyword evidence="4" id="KW-1185">Reference proteome</keyword>
<evidence type="ECO:0000256" key="1">
    <source>
        <dbReference type="SAM" id="Coils"/>
    </source>
</evidence>
<dbReference type="Proteomes" id="UP000319040">
    <property type="component" value="Unassembled WGS sequence"/>
</dbReference>
<dbReference type="Gene3D" id="1.25.40.10">
    <property type="entry name" value="Tetratricopeptide repeat domain"/>
    <property type="match status" value="3"/>
</dbReference>
<dbReference type="RefSeq" id="WP_142533509.1">
    <property type="nucleotide sequence ID" value="NZ_FXTB01000005.1"/>
</dbReference>
<proteinExistence type="predicted"/>
<sequence>MKFNTTYTLIFLVFIWGCSTNKNTNLSRAYHNLAAHYNVYFNGNQSFKEGVEAIEEANQDDYTQLLAVFPESKPGSQSVASSQMDRAIEKGAKLIKKHSIRKKPEKKRDDQSLKYKKFLSQNEYNKWVDNAYLLIGKAHYYKHEYYLAQQSFAYMFREFQTGPEWYEAEIWNARCAIELGDFAEAKILLENYDIEGKAPSKLFGLFAATYADFYIRQGMYAEAIPFLKEAIEGAKSKYYYRRYNFILAQLYQKRKQYAHASRSYLAVIKSNPPYEMAFNAKVNRAGVLFEEGGLDAVKKEIKKLLRDKRNLEYEDQIYYALALAYKAENEEDLAMENLLRSIEKSTDNKHQKGMSFYQLSEIYYERPQYKPAYYYLDTAMVNLNENFRGLDTIKTRHENLARLVKNINMVEREDSLIAIMAMPEAQRYAFIDGLIEKEKERLEALKKAEQEDAGGNLFYDPLFSQSQSTPSQGGKWYFYNQASVGMGKLEFEKRWGRRNLEDNWRRSNKEIIVEQPDFANMGDPFPDQDPFGQDSIPGNELLTAQLPRTQGKDPLKRESYLKDLPSTPKLMLEAQQRIQEGLLNQGLIYKEEINNLPYAIDAFEQLVSRFPDGPYLEDALMNLYLGYELQNDVAAMNRVKSKLMDKFPDGEFTAYLNDPQYAQKREARNKKIETLYQESYSAYLFNDFATPIANLQQALQVHKESSLIPKFKFLAGLSRAKTGDALQFEMELKDITQNYPNSEITPLAAEMLKLYAEGRTPVKGPVSSNLIAQRTQEFTQEQRKLRGAQLADTTASSYMVDNKAQHALIVLLNTGVDLNRLRFNIADYNFSKFLLNDYEMDQTQLPDETIVLRVSGFNNRLEALDYFYSLRERNDIFKVDNLEYQQMYVINGHNMEYLLSSGDKERYDSFFIENYLSAEAFKNLEEERRREQSEALKAQNKTLEAEVPALTKALNESATKQETQETQELPQEIAPSKTEESSATIEKAKLETAISESPIAESPITETVITETPVIEKPTSIFTMQEGRHDAMILFKKGHIDTKRIGTIFTNYTKSNYGAKYEVEHNTLREDYYYIKAKGFSNANEADAFLKKVKLNSFLMREIARTKNYLLPITNDNFLRLSDEESFGQYQEFYKSNY</sequence>
<protein>
    <submittedName>
        <fullName evidence="3">Uncharacterized protein</fullName>
    </submittedName>
</protein>